<comment type="caution">
    <text evidence="2">The sequence shown here is derived from an EMBL/GenBank/DDBJ whole genome shotgun (WGS) entry which is preliminary data.</text>
</comment>
<organism evidence="2 3">
    <name type="scientific">Zooshikella ganghwensis</name>
    <dbReference type="NCBI Taxonomy" id="202772"/>
    <lineage>
        <taxon>Bacteria</taxon>
        <taxon>Pseudomonadati</taxon>
        <taxon>Pseudomonadota</taxon>
        <taxon>Gammaproteobacteria</taxon>
        <taxon>Oceanospirillales</taxon>
        <taxon>Zooshikellaceae</taxon>
        <taxon>Zooshikella</taxon>
    </lineage>
</organism>
<sequence length="259" mass="28348">MAWLTEFFLTFFATIRDVLPIAAILFGLHYFVIRRPIPNLRRVLIGFIYVIIGLTLFLIGLEQALFPLGELMAKQLTAIDFLAPDMDSNTTLSWTDYYWVYLFAIAIGFSTTIAEPSLMAVAIKASEVSGGGINAWSLRIAVAIGVALGIGLGTYRIVTGLPIHYFIIAGYIIVIIQTYFAPKLIIPLAYDSGGVTTSTVTVPLVTALGLGLAETVPGRSPLMDGFGLIAFASLFPMMTVMAYAQLVDYWIKRKSEKTE</sequence>
<dbReference type="Pfam" id="PF07556">
    <property type="entry name" value="DUF1538"/>
    <property type="match status" value="1"/>
</dbReference>
<keyword evidence="1" id="KW-0472">Membrane</keyword>
<protein>
    <submittedName>
        <fullName evidence="2">DUF1538 domain-containing protein</fullName>
    </submittedName>
</protein>
<name>A0A4P9VTD6_9GAMM</name>
<proteinExistence type="predicted"/>
<keyword evidence="3" id="KW-1185">Reference proteome</keyword>
<reference evidence="2 3" key="1">
    <citation type="submission" date="2017-04" db="EMBL/GenBank/DDBJ databases">
        <title>Draft genome sequence of Zooshikella ganghwensis VG4 isolated from Red Sea sediments.</title>
        <authorList>
            <person name="Rehman Z."/>
            <person name="Alam I."/>
            <person name="Kamau A."/>
            <person name="Bajic V."/>
            <person name="Leiknes T."/>
        </authorList>
    </citation>
    <scope>NUCLEOTIDE SEQUENCE [LARGE SCALE GENOMIC DNA]</scope>
    <source>
        <strain evidence="2 3">VG4</strain>
    </source>
</reference>
<dbReference type="RefSeq" id="WP_094788291.1">
    <property type="nucleotide sequence ID" value="NZ_NDXW01000001.1"/>
</dbReference>
<feature type="transmembrane region" description="Helical" evidence="1">
    <location>
        <begin position="163"/>
        <end position="181"/>
    </location>
</feature>
<feature type="transmembrane region" description="Helical" evidence="1">
    <location>
        <begin position="193"/>
        <end position="213"/>
    </location>
</feature>
<evidence type="ECO:0000313" key="2">
    <source>
        <dbReference type="EMBL" id="RDH45310.1"/>
    </source>
</evidence>
<keyword evidence="1" id="KW-0812">Transmembrane</keyword>
<feature type="transmembrane region" description="Helical" evidence="1">
    <location>
        <begin position="98"/>
        <end position="123"/>
    </location>
</feature>
<feature type="transmembrane region" description="Helical" evidence="1">
    <location>
        <begin position="43"/>
        <end position="61"/>
    </location>
</feature>
<dbReference type="AlphaFoldDB" id="A0A4P9VTD6"/>
<feature type="transmembrane region" description="Helical" evidence="1">
    <location>
        <begin position="135"/>
        <end position="157"/>
    </location>
</feature>
<dbReference type="InterPro" id="IPR011435">
    <property type="entry name" value="UmpAB"/>
</dbReference>
<accession>A0A4P9VTD6</accession>
<gene>
    <name evidence="2" type="ORF">B9G39_18680</name>
</gene>
<evidence type="ECO:0000256" key="1">
    <source>
        <dbReference type="SAM" id="Phobius"/>
    </source>
</evidence>
<dbReference type="Proteomes" id="UP000257039">
    <property type="component" value="Unassembled WGS sequence"/>
</dbReference>
<evidence type="ECO:0000313" key="3">
    <source>
        <dbReference type="Proteomes" id="UP000257039"/>
    </source>
</evidence>
<feature type="transmembrane region" description="Helical" evidence="1">
    <location>
        <begin position="225"/>
        <end position="244"/>
    </location>
</feature>
<feature type="transmembrane region" description="Helical" evidence="1">
    <location>
        <begin position="6"/>
        <end position="31"/>
    </location>
</feature>
<dbReference type="EMBL" id="NDXW01000001">
    <property type="protein sequence ID" value="RDH45310.1"/>
    <property type="molecule type" value="Genomic_DNA"/>
</dbReference>
<keyword evidence="1" id="KW-1133">Transmembrane helix</keyword>